<dbReference type="Pfam" id="PF19780">
    <property type="entry name" value="DUF6265"/>
    <property type="match status" value="1"/>
</dbReference>
<dbReference type="EMBL" id="JAVDTI010000008">
    <property type="protein sequence ID" value="MDR6809188.1"/>
    <property type="molecule type" value="Genomic_DNA"/>
</dbReference>
<comment type="caution">
    <text evidence="3">The sequence shown here is derived from an EMBL/GenBank/DDBJ whole genome shotgun (WGS) entry which is preliminary data.</text>
</comment>
<dbReference type="Proteomes" id="UP001264980">
    <property type="component" value="Unassembled WGS sequence"/>
</dbReference>
<evidence type="ECO:0000256" key="1">
    <source>
        <dbReference type="SAM" id="SignalP"/>
    </source>
</evidence>
<dbReference type="RefSeq" id="WP_309992253.1">
    <property type="nucleotide sequence ID" value="NZ_JAVDTI010000008.1"/>
</dbReference>
<feature type="signal peptide" evidence="1">
    <location>
        <begin position="1"/>
        <end position="24"/>
    </location>
</feature>
<feature type="chain" id="PRO_5045724574" description="DUF6265 domain-containing protein" evidence="1">
    <location>
        <begin position="25"/>
        <end position="172"/>
    </location>
</feature>
<organism evidence="3 4">
    <name type="scientific">Dyadobacter fermentans</name>
    <dbReference type="NCBI Taxonomy" id="94254"/>
    <lineage>
        <taxon>Bacteria</taxon>
        <taxon>Pseudomonadati</taxon>
        <taxon>Bacteroidota</taxon>
        <taxon>Cytophagia</taxon>
        <taxon>Cytophagales</taxon>
        <taxon>Spirosomataceae</taxon>
        <taxon>Dyadobacter</taxon>
    </lineage>
</organism>
<protein>
    <recommendedName>
        <fullName evidence="2">DUF6265 domain-containing protein</fullName>
    </recommendedName>
</protein>
<evidence type="ECO:0000313" key="4">
    <source>
        <dbReference type="Proteomes" id="UP001264980"/>
    </source>
</evidence>
<evidence type="ECO:0000259" key="2">
    <source>
        <dbReference type="Pfam" id="PF19780"/>
    </source>
</evidence>
<reference evidence="3 4" key="1">
    <citation type="submission" date="2023-07" db="EMBL/GenBank/DDBJ databases">
        <title>Sorghum-associated microbial communities from plants grown in Nebraska, USA.</title>
        <authorList>
            <person name="Schachtman D."/>
        </authorList>
    </citation>
    <scope>NUCLEOTIDE SEQUENCE [LARGE SCALE GENOMIC DNA]</scope>
    <source>
        <strain evidence="3 4">BE57</strain>
    </source>
</reference>
<dbReference type="InterPro" id="IPR046232">
    <property type="entry name" value="DUF6265"/>
</dbReference>
<gene>
    <name evidence="3" type="ORF">J2W84_006253</name>
</gene>
<accession>A0ABU1R726</accession>
<keyword evidence="1" id="KW-0732">Signal</keyword>
<evidence type="ECO:0000313" key="3">
    <source>
        <dbReference type="EMBL" id="MDR6809188.1"/>
    </source>
</evidence>
<keyword evidence="4" id="KW-1185">Reference proteome</keyword>
<name>A0ABU1R726_9BACT</name>
<proteinExistence type="predicted"/>
<feature type="domain" description="DUF6265" evidence="2">
    <location>
        <begin position="43"/>
        <end position="154"/>
    </location>
</feature>
<sequence length="172" mass="19946">MRTYRSLSELCKSAVILLFLAWCAFVPETTFTQKDFEKLKPIVGTWLNKRSRGDIYETWTRKSETEFAGMSYTLAGAGATAGDTTPLEKVRLYIQGSQIVYAPVAAGQNDDKEVLFKLKTIEGDRFVFENLQHDFPKRIVYDFRSNDSLYAHIEGEVQSRQRRIDYPYRRIH</sequence>